<dbReference type="Proteomes" id="UP000677913">
    <property type="component" value="Unassembled WGS sequence"/>
</dbReference>
<evidence type="ECO:0000313" key="1">
    <source>
        <dbReference type="EMBL" id="MBS2965686.1"/>
    </source>
</evidence>
<dbReference type="GO" id="GO:0003677">
    <property type="term" value="F:DNA binding"/>
    <property type="evidence" value="ECO:0007669"/>
    <property type="project" value="UniProtKB-KW"/>
</dbReference>
<comment type="caution">
    <text evidence="1">The sequence shown here is derived from an EMBL/GenBank/DDBJ whole genome shotgun (WGS) entry which is preliminary data.</text>
</comment>
<name>A0A8J7WNJ2_9ACTN</name>
<dbReference type="InterPro" id="IPR038056">
    <property type="entry name" value="YjbR-like_sf"/>
</dbReference>
<dbReference type="SUPFAM" id="SSF142906">
    <property type="entry name" value="YjbR-like"/>
    <property type="match status" value="1"/>
</dbReference>
<keyword evidence="1" id="KW-0238">DNA-binding</keyword>
<organism evidence="1 2">
    <name type="scientific">Actinocrinis puniceicyclus</name>
    <dbReference type="NCBI Taxonomy" id="977794"/>
    <lineage>
        <taxon>Bacteria</taxon>
        <taxon>Bacillati</taxon>
        <taxon>Actinomycetota</taxon>
        <taxon>Actinomycetes</taxon>
        <taxon>Catenulisporales</taxon>
        <taxon>Actinospicaceae</taxon>
        <taxon>Actinocrinis</taxon>
    </lineage>
</organism>
<protein>
    <submittedName>
        <fullName evidence="1">MmcQ/YjbR family DNA-binding protein</fullName>
    </submittedName>
</protein>
<dbReference type="EMBL" id="JAGSXH010000096">
    <property type="protein sequence ID" value="MBS2965686.1"/>
    <property type="molecule type" value="Genomic_DNA"/>
</dbReference>
<dbReference type="Gene3D" id="3.90.1150.30">
    <property type="match status" value="1"/>
</dbReference>
<keyword evidence="2" id="KW-1185">Reference proteome</keyword>
<gene>
    <name evidence="1" type="ORF">KGA66_21725</name>
</gene>
<evidence type="ECO:0000313" key="2">
    <source>
        <dbReference type="Proteomes" id="UP000677913"/>
    </source>
</evidence>
<dbReference type="Pfam" id="PF04237">
    <property type="entry name" value="YjbR"/>
    <property type="match status" value="1"/>
</dbReference>
<dbReference type="AlphaFoldDB" id="A0A8J7WNJ2"/>
<accession>A0A8J7WNJ2</accession>
<dbReference type="InterPro" id="IPR058532">
    <property type="entry name" value="YjbR/MT2646/Rv2570-like"/>
</dbReference>
<sequence length="110" mass="12283">MPEAVERLSHGEPTWFIGGKKTFATFSDHHHDDRVAFWCPAPVGAQAHLIAADPLHYFRPPYVGHRGWIGVYLDVPVDWAEIGELVQEAYRTVAPARLIRRLDEGPGNGA</sequence>
<dbReference type="RefSeq" id="WP_211470052.1">
    <property type="nucleotide sequence ID" value="NZ_JAGSXH010000096.1"/>
</dbReference>
<proteinExistence type="predicted"/>
<reference evidence="1" key="1">
    <citation type="submission" date="2021-04" db="EMBL/GenBank/DDBJ databases">
        <title>Genome based classification of Actinospica acidithermotolerans sp. nov., an actinobacterium isolated from an Indonesian hot spring.</title>
        <authorList>
            <person name="Kusuma A.B."/>
            <person name="Putra K.E."/>
            <person name="Nafisah S."/>
            <person name="Loh J."/>
            <person name="Nouioui I."/>
            <person name="Goodfellow M."/>
        </authorList>
    </citation>
    <scope>NUCLEOTIDE SEQUENCE</scope>
    <source>
        <strain evidence="1">DSM 45618</strain>
    </source>
</reference>